<organism evidence="2 3">
    <name type="scientific">Stigmatella aurantiaca</name>
    <dbReference type="NCBI Taxonomy" id="41"/>
    <lineage>
        <taxon>Bacteria</taxon>
        <taxon>Pseudomonadati</taxon>
        <taxon>Myxococcota</taxon>
        <taxon>Myxococcia</taxon>
        <taxon>Myxococcales</taxon>
        <taxon>Cystobacterineae</taxon>
        <taxon>Archangiaceae</taxon>
        <taxon>Stigmatella</taxon>
    </lineage>
</organism>
<dbReference type="OrthoDB" id="9896330at2"/>
<keyword evidence="1" id="KW-0812">Transmembrane</keyword>
<evidence type="ECO:0000313" key="3">
    <source>
        <dbReference type="Proteomes" id="UP000182719"/>
    </source>
</evidence>
<accession>A0A1H7Z7Z6</accession>
<proteinExistence type="predicted"/>
<name>A0A1H7Z7Z6_STIAU</name>
<protein>
    <submittedName>
        <fullName evidence="2">HlyD family secretion protein</fullName>
    </submittedName>
</protein>
<dbReference type="EMBL" id="FOAP01000018">
    <property type="protein sequence ID" value="SEM54351.1"/>
    <property type="molecule type" value="Genomic_DNA"/>
</dbReference>
<gene>
    <name evidence="2" type="ORF">SAMN05444354_118100</name>
</gene>
<dbReference type="Proteomes" id="UP000182719">
    <property type="component" value="Unassembled WGS sequence"/>
</dbReference>
<dbReference type="AlphaFoldDB" id="A0A1H7Z7Z6"/>
<keyword evidence="3" id="KW-1185">Reference proteome</keyword>
<evidence type="ECO:0000256" key="1">
    <source>
        <dbReference type="SAM" id="Phobius"/>
    </source>
</evidence>
<sequence>MLEFLYRLYERDVGSGDYRGTLLLAFGVVASGIGLLATLATRPLHEVYTADGRVEPGRLEQFHSEADGLIQQNRLELGKVYAPGEPVFTAAPGSSGGTPRVYAAPCRCVVLRSDLLHRTTGPIRAGELVAEFADTTHWKVRFPLAGRWQGGISPGAQVHVLDGDRASLVGSVERVYSLPGETSHGEASASVPGGPGLAPGHRVTVKVDMPPVSLWRLFVESLGRPAR</sequence>
<reference evidence="3" key="1">
    <citation type="submission" date="2016-10" db="EMBL/GenBank/DDBJ databases">
        <authorList>
            <person name="Varghese N."/>
            <person name="Submissions S."/>
        </authorList>
    </citation>
    <scope>NUCLEOTIDE SEQUENCE [LARGE SCALE GENOMIC DNA]</scope>
    <source>
        <strain evidence="3">DSM 17044</strain>
    </source>
</reference>
<evidence type="ECO:0000313" key="2">
    <source>
        <dbReference type="EMBL" id="SEM54351.1"/>
    </source>
</evidence>
<keyword evidence="1" id="KW-1133">Transmembrane helix</keyword>
<feature type="transmembrane region" description="Helical" evidence="1">
    <location>
        <begin position="20"/>
        <end position="40"/>
    </location>
</feature>
<keyword evidence="1" id="KW-0472">Membrane</keyword>
<dbReference type="RefSeq" id="WP_075009590.1">
    <property type="nucleotide sequence ID" value="NZ_FOAP01000018.1"/>
</dbReference>